<evidence type="ECO:0000313" key="2">
    <source>
        <dbReference type="Proteomes" id="UP000000442"/>
    </source>
</evidence>
<sequence>MGNMQTKKVKEKWSPEGVLKTKGLSKLQRAILGLAGNGPRDYFQLTTREIMIKLFDWMPARTPDYSGGQSFDVRMIGRKEYRKRMVSVSRSLGRLCHRGLMKRCLGSGHWLTEAGREYVDCDNG</sequence>
<accession>C0QB45</accession>
<evidence type="ECO:0000313" key="1">
    <source>
        <dbReference type="EMBL" id="ACN14844.1"/>
    </source>
</evidence>
<dbReference type="HOGENOM" id="CLU_2000191_0_0_7"/>
<reference evidence="1 2" key="1">
    <citation type="journal article" date="2009" name="Environ. Microbiol.">
        <title>Genome sequence of Desulfobacterium autotrophicum HRM2, a marine sulfate reducer oxidizing organic carbon completely to carbon dioxide.</title>
        <authorList>
            <person name="Strittmatter A.W."/>
            <person name="Liesegang H."/>
            <person name="Rabus R."/>
            <person name="Decker I."/>
            <person name="Amann J."/>
            <person name="Andres S."/>
            <person name="Henne A."/>
            <person name="Fricke W.F."/>
            <person name="Martinez-Arias R."/>
            <person name="Bartels D."/>
            <person name="Goesmann A."/>
            <person name="Krause L."/>
            <person name="Puehler A."/>
            <person name="Klenk H.P."/>
            <person name="Richter M."/>
            <person name="Schuler M."/>
            <person name="Gloeckner F.O."/>
            <person name="Meyerdierks A."/>
            <person name="Gottschalk G."/>
            <person name="Amann R."/>
        </authorList>
    </citation>
    <scope>NUCLEOTIDE SEQUENCE [LARGE SCALE GENOMIC DNA]</scope>
    <source>
        <strain evidence="2">ATCC 43914 / DSM 3382 / HRM2</strain>
    </source>
</reference>
<name>C0QB45_DESAH</name>
<organism evidence="1 2">
    <name type="scientific">Desulforapulum autotrophicum (strain ATCC 43914 / DSM 3382 / VKM B-1955 / HRM2)</name>
    <name type="common">Desulfobacterium autotrophicum</name>
    <dbReference type="NCBI Taxonomy" id="177437"/>
    <lineage>
        <taxon>Bacteria</taxon>
        <taxon>Pseudomonadati</taxon>
        <taxon>Thermodesulfobacteriota</taxon>
        <taxon>Desulfobacteria</taxon>
        <taxon>Desulfobacterales</taxon>
        <taxon>Desulfobacteraceae</taxon>
        <taxon>Desulforapulum</taxon>
    </lineage>
</organism>
<keyword evidence="2" id="KW-1185">Reference proteome</keyword>
<proteinExistence type="predicted"/>
<dbReference type="Proteomes" id="UP000000442">
    <property type="component" value="Chromosome"/>
</dbReference>
<dbReference type="RefSeq" id="WP_015903631.1">
    <property type="nucleotide sequence ID" value="NC_012108.1"/>
</dbReference>
<dbReference type="AlphaFoldDB" id="C0QB45"/>
<dbReference type="KEGG" id="dat:HRM2_17380"/>
<dbReference type="EMBL" id="CP001087">
    <property type="protein sequence ID" value="ACN14844.1"/>
    <property type="molecule type" value="Genomic_DNA"/>
</dbReference>
<evidence type="ECO:0008006" key="3">
    <source>
        <dbReference type="Google" id="ProtNLM"/>
    </source>
</evidence>
<gene>
    <name evidence="1" type="ordered locus">HRM2_17380</name>
</gene>
<protein>
    <recommendedName>
        <fullName evidence="3">Restriction system protein Mrr-like N-terminal domain-containing protein</fullName>
    </recommendedName>
</protein>